<evidence type="ECO:0000256" key="9">
    <source>
        <dbReference type="ARBA" id="ARBA00023136"/>
    </source>
</evidence>
<keyword evidence="7" id="KW-1133">Transmembrane helix</keyword>
<dbReference type="Gene3D" id="1.50.40.10">
    <property type="entry name" value="Mitochondrial carrier domain"/>
    <property type="match status" value="1"/>
</dbReference>
<dbReference type="Proteomes" id="UP000800097">
    <property type="component" value="Unassembled WGS sequence"/>
</dbReference>
<name>A0A6A6J5N8_WESOR</name>
<dbReference type="GeneID" id="54549269"/>
<dbReference type="InterPro" id="IPR023395">
    <property type="entry name" value="MCP_dom_sf"/>
</dbReference>
<evidence type="ECO:0000256" key="4">
    <source>
        <dbReference type="ARBA" id="ARBA00022692"/>
    </source>
</evidence>
<feature type="repeat" description="Solcar" evidence="10">
    <location>
        <begin position="126"/>
        <end position="210"/>
    </location>
</feature>
<dbReference type="InterPro" id="IPR002067">
    <property type="entry name" value="MCP"/>
</dbReference>
<evidence type="ECO:0000256" key="6">
    <source>
        <dbReference type="ARBA" id="ARBA00022792"/>
    </source>
</evidence>
<evidence type="ECO:0000256" key="11">
    <source>
        <dbReference type="RuleBase" id="RU000488"/>
    </source>
</evidence>
<dbReference type="SUPFAM" id="SSF103506">
    <property type="entry name" value="Mitochondrial carrier"/>
    <property type="match status" value="1"/>
</dbReference>
<dbReference type="GO" id="GO:0005743">
    <property type="term" value="C:mitochondrial inner membrane"/>
    <property type="evidence" value="ECO:0007669"/>
    <property type="project" value="UniProtKB-SubCell"/>
</dbReference>
<feature type="repeat" description="Solcar" evidence="10">
    <location>
        <begin position="224"/>
        <end position="309"/>
    </location>
</feature>
<dbReference type="AlphaFoldDB" id="A0A6A6J5N8"/>
<dbReference type="PRINTS" id="PR00926">
    <property type="entry name" value="MITOCARRIER"/>
</dbReference>
<gene>
    <name evidence="12" type="ORF">EI97DRAFT_386972</name>
</gene>
<dbReference type="InterPro" id="IPR044677">
    <property type="entry name" value="SLC25A3/Pic2/Mir1-like"/>
</dbReference>
<keyword evidence="3 11" id="KW-0813">Transport</keyword>
<evidence type="ECO:0000256" key="5">
    <source>
        <dbReference type="ARBA" id="ARBA00022737"/>
    </source>
</evidence>
<reference evidence="12" key="1">
    <citation type="journal article" date="2020" name="Stud. Mycol.">
        <title>101 Dothideomycetes genomes: a test case for predicting lifestyles and emergence of pathogens.</title>
        <authorList>
            <person name="Haridas S."/>
            <person name="Albert R."/>
            <person name="Binder M."/>
            <person name="Bloem J."/>
            <person name="Labutti K."/>
            <person name="Salamov A."/>
            <person name="Andreopoulos B."/>
            <person name="Baker S."/>
            <person name="Barry K."/>
            <person name="Bills G."/>
            <person name="Bluhm B."/>
            <person name="Cannon C."/>
            <person name="Castanera R."/>
            <person name="Culley D."/>
            <person name="Daum C."/>
            <person name="Ezra D."/>
            <person name="Gonzalez J."/>
            <person name="Henrissat B."/>
            <person name="Kuo A."/>
            <person name="Liang C."/>
            <person name="Lipzen A."/>
            <person name="Lutzoni F."/>
            <person name="Magnuson J."/>
            <person name="Mondo S."/>
            <person name="Nolan M."/>
            <person name="Ohm R."/>
            <person name="Pangilinan J."/>
            <person name="Park H.-J."/>
            <person name="Ramirez L."/>
            <person name="Alfaro M."/>
            <person name="Sun H."/>
            <person name="Tritt A."/>
            <person name="Yoshinaga Y."/>
            <person name="Zwiers L.-H."/>
            <person name="Turgeon B."/>
            <person name="Goodwin S."/>
            <person name="Spatafora J."/>
            <person name="Crous P."/>
            <person name="Grigoriev I."/>
        </authorList>
    </citation>
    <scope>NUCLEOTIDE SEQUENCE</scope>
    <source>
        <strain evidence="12">CBS 379.55</strain>
    </source>
</reference>
<keyword evidence="8" id="KW-0496">Mitochondrion</keyword>
<dbReference type="Pfam" id="PF00153">
    <property type="entry name" value="Mito_carr"/>
    <property type="match status" value="3"/>
</dbReference>
<dbReference type="GO" id="GO:1990547">
    <property type="term" value="P:mitochondrial phosphate ion transmembrane transport"/>
    <property type="evidence" value="ECO:0007669"/>
    <property type="project" value="InterPro"/>
</dbReference>
<accession>A0A6A6J5N8</accession>
<evidence type="ECO:0000313" key="13">
    <source>
        <dbReference type="Proteomes" id="UP000800097"/>
    </source>
</evidence>
<evidence type="ECO:0000256" key="3">
    <source>
        <dbReference type="ARBA" id="ARBA00022448"/>
    </source>
</evidence>
<dbReference type="InterPro" id="IPR018108">
    <property type="entry name" value="MCP_transmembrane"/>
</dbReference>
<keyword evidence="13" id="KW-1185">Reference proteome</keyword>
<dbReference type="RefSeq" id="XP_033649430.1">
    <property type="nucleotide sequence ID" value="XM_033796094.1"/>
</dbReference>
<evidence type="ECO:0000256" key="10">
    <source>
        <dbReference type="PROSITE-ProRule" id="PRU00282"/>
    </source>
</evidence>
<comment type="subcellular location">
    <subcellularLocation>
        <location evidence="1">Mitochondrion inner membrane</location>
        <topology evidence="1">Multi-pass membrane protein</topology>
    </subcellularLocation>
</comment>
<dbReference type="PROSITE" id="PS50920">
    <property type="entry name" value="SOLCAR"/>
    <property type="match status" value="3"/>
</dbReference>
<proteinExistence type="inferred from homology"/>
<evidence type="ECO:0000256" key="1">
    <source>
        <dbReference type="ARBA" id="ARBA00004448"/>
    </source>
</evidence>
<sequence>MPKLLASPMSDVPMKTATSTMDKLTGLPLYARYAFAGAVCCSFTHAVITPIDVIKTRIQLDPGTYNRGMFHGLRKVAAEDGARALLAGFGPTVAGYFVQGAFKFGGYEFFKQQAINWLGQDAASRNRHTVYLTSSAVAEFLGDIALCPFEAVRIRLVSEPTFAPGLWDGFSRMTREEGIRGLYSGLGPILLKQVPYTMATFVVYENVSGLAYRAVDKSAVSNLAVTGINLGSGLVAGMAAALVSQPADTMLSRINKEKGRPGQRTIHRLFEIARDLGIRGSYAGIRARLVMEGGMTAGQFAIYGHIKQAVGTTGGVEIM</sequence>
<keyword evidence="5" id="KW-0677">Repeat</keyword>
<protein>
    <submittedName>
        <fullName evidence="12">Putative mitochondrial phosphate carrier protein</fullName>
    </submittedName>
</protein>
<evidence type="ECO:0000313" key="12">
    <source>
        <dbReference type="EMBL" id="KAF2271891.1"/>
    </source>
</evidence>
<dbReference type="EMBL" id="ML986531">
    <property type="protein sequence ID" value="KAF2271891.1"/>
    <property type="molecule type" value="Genomic_DNA"/>
</dbReference>
<organism evidence="12 13">
    <name type="scientific">Westerdykella ornata</name>
    <dbReference type="NCBI Taxonomy" id="318751"/>
    <lineage>
        <taxon>Eukaryota</taxon>
        <taxon>Fungi</taxon>
        <taxon>Dikarya</taxon>
        <taxon>Ascomycota</taxon>
        <taxon>Pezizomycotina</taxon>
        <taxon>Dothideomycetes</taxon>
        <taxon>Pleosporomycetidae</taxon>
        <taxon>Pleosporales</taxon>
        <taxon>Sporormiaceae</taxon>
        <taxon>Westerdykella</taxon>
    </lineage>
</organism>
<dbReference type="PANTHER" id="PTHR45671">
    <property type="entry name" value="SOLUTE CARRIER FAMILY 25 (MITOCHONDRIAL CARRIER PHOSPHATE CARRIER), MEMBER 3, LIKE-RELATED-RELATED"/>
    <property type="match status" value="1"/>
</dbReference>
<keyword evidence="6" id="KW-0999">Mitochondrion inner membrane</keyword>
<dbReference type="FunFam" id="1.50.40.10:FF:000024">
    <property type="entry name" value="MIR1p Mitochondrial phosphate carrier"/>
    <property type="match status" value="1"/>
</dbReference>
<evidence type="ECO:0000256" key="2">
    <source>
        <dbReference type="ARBA" id="ARBA00006375"/>
    </source>
</evidence>
<feature type="repeat" description="Solcar" evidence="10">
    <location>
        <begin position="28"/>
        <end position="113"/>
    </location>
</feature>
<dbReference type="OrthoDB" id="427452at2759"/>
<dbReference type="PANTHER" id="PTHR45671:SF12">
    <property type="entry name" value="MITOCHONDRIAL PHOSPHATE CARRIER PROTEIN"/>
    <property type="match status" value="1"/>
</dbReference>
<keyword evidence="9 10" id="KW-0472">Membrane</keyword>
<evidence type="ECO:0000256" key="7">
    <source>
        <dbReference type="ARBA" id="ARBA00022989"/>
    </source>
</evidence>
<keyword evidence="4 10" id="KW-0812">Transmembrane</keyword>
<comment type="similarity">
    <text evidence="2 11">Belongs to the mitochondrial carrier (TC 2.A.29) family.</text>
</comment>
<evidence type="ECO:0000256" key="8">
    <source>
        <dbReference type="ARBA" id="ARBA00023128"/>
    </source>
</evidence>
<dbReference type="GO" id="GO:0005315">
    <property type="term" value="F:phosphate transmembrane transporter activity"/>
    <property type="evidence" value="ECO:0007669"/>
    <property type="project" value="InterPro"/>
</dbReference>